<dbReference type="GO" id="GO:0006313">
    <property type="term" value="P:DNA transposition"/>
    <property type="evidence" value="ECO:0007669"/>
    <property type="project" value="InterPro"/>
</dbReference>
<dbReference type="Proteomes" id="UP000596427">
    <property type="component" value="Chromosome"/>
</dbReference>
<dbReference type="InterPro" id="IPR047647">
    <property type="entry name" value="ISAs1_transpos"/>
</dbReference>
<evidence type="ECO:0000259" key="2">
    <source>
        <dbReference type="Pfam" id="PF01609"/>
    </source>
</evidence>
<keyword evidence="6" id="KW-1185">Reference proteome</keyword>
<feature type="domain" description="Transposase IS4-like" evidence="2">
    <location>
        <begin position="115"/>
        <end position="348"/>
    </location>
</feature>
<evidence type="ECO:0000313" key="4">
    <source>
        <dbReference type="EMBL" id="QRG06736.1"/>
    </source>
</evidence>
<organism evidence="4 6">
    <name type="scientific">Xanthobacter dioxanivorans</name>
    <dbReference type="NCBI Taxonomy" id="2528964"/>
    <lineage>
        <taxon>Bacteria</taxon>
        <taxon>Pseudomonadati</taxon>
        <taxon>Pseudomonadota</taxon>
        <taxon>Alphaproteobacteria</taxon>
        <taxon>Hyphomicrobiales</taxon>
        <taxon>Xanthobacteraceae</taxon>
        <taxon>Xanthobacter</taxon>
    </lineage>
</organism>
<dbReference type="InterPro" id="IPR032806">
    <property type="entry name" value="YbfD_N"/>
</dbReference>
<keyword evidence="1" id="KW-1133">Transmembrane helix</keyword>
<accession>A0A974PNY7</accession>
<dbReference type="AlphaFoldDB" id="A0A974PNY7"/>
<reference evidence="4 6" key="1">
    <citation type="submission" date="2020-10" db="EMBL/GenBank/DDBJ databases">
        <title>Degradation of 1,4-Dioxane by Xanthobacter sp. YN2, via a Novel Group-2 Soluble Di-Iron Monooxygenase.</title>
        <authorList>
            <person name="Ma F."/>
            <person name="Wang Y."/>
            <person name="Yang J."/>
            <person name="Guo H."/>
            <person name="Su D."/>
            <person name="Yu L."/>
        </authorList>
    </citation>
    <scope>NUCLEOTIDE SEQUENCE [LARGE SCALE GENOMIC DNA]</scope>
    <source>
        <strain evidence="4 6">YN2</strain>
    </source>
</reference>
<evidence type="ECO:0000313" key="6">
    <source>
        <dbReference type="Proteomes" id="UP000596427"/>
    </source>
</evidence>
<dbReference type="Pfam" id="PF01609">
    <property type="entry name" value="DDE_Tnp_1"/>
    <property type="match status" value="1"/>
</dbReference>
<gene>
    <name evidence="4" type="ORF">EZH22_28280</name>
    <name evidence="5" type="ORF">EZH22_28980</name>
</gene>
<protein>
    <submittedName>
        <fullName evidence="4">ISAs1 family transposase</fullName>
    </submittedName>
</protein>
<dbReference type="NCBIfam" id="NF033564">
    <property type="entry name" value="transpos_ISAs1"/>
    <property type="match status" value="1"/>
</dbReference>
<feature type="transmembrane region" description="Helical" evidence="1">
    <location>
        <begin position="101"/>
        <end position="118"/>
    </location>
</feature>
<sequence length="378" mass="42002">MDLAADGDEAVAETVVFLSYFEGLPDPRQPGKVMYPLAEVLLLCLLAVLAGAETITDIARFGEKKLDLLRRFRPFAAGTPAHDHLGDILATLDAEAVQRCFVAWVAAMIGVPVGVVAIDGKTSRRSKDAKEAIHMVSAFAARQRLVLGQVRVSDKANEIVAIPKLLDMLAIEGAVVTLDAMGCQRAIAQKILDKKADYILALKGNQGSLRQDVELFANEQKANDFKDAAISRHESIDGDHGRIETRAVTVIHDIGWLQERHQWPGLASLVIVESTRETGDKIERESRFYITSLTLMAVHIGTFVRDHWAVENSLHWVLDMVFRDDECRLRTDHAPANFTTLKHMALNLIRRARSKDSIRLRRKVAAWDDEFLISLIAA</sequence>
<feature type="domain" description="H repeat-associated protein N-terminal" evidence="3">
    <location>
        <begin position="19"/>
        <end position="105"/>
    </location>
</feature>
<name>A0A974PNY7_9HYPH</name>
<dbReference type="EMBL" id="CP063362">
    <property type="protein sequence ID" value="QRG06837.1"/>
    <property type="molecule type" value="Genomic_DNA"/>
</dbReference>
<dbReference type="EMBL" id="CP063362">
    <property type="protein sequence ID" value="QRG06736.1"/>
    <property type="molecule type" value="Genomic_DNA"/>
</dbReference>
<dbReference type="Pfam" id="PF13808">
    <property type="entry name" value="DDE_Tnp_1_assoc"/>
    <property type="match status" value="1"/>
</dbReference>
<dbReference type="PANTHER" id="PTHR30298">
    <property type="entry name" value="H REPEAT-ASSOCIATED PREDICTED TRANSPOSASE"/>
    <property type="match status" value="1"/>
</dbReference>
<dbReference type="InterPro" id="IPR002559">
    <property type="entry name" value="Transposase_11"/>
</dbReference>
<evidence type="ECO:0000259" key="3">
    <source>
        <dbReference type="Pfam" id="PF13808"/>
    </source>
</evidence>
<dbReference type="KEGG" id="xdi:EZH22_28980"/>
<dbReference type="KEGG" id="xdi:EZH22_28280"/>
<evidence type="ECO:0000256" key="1">
    <source>
        <dbReference type="SAM" id="Phobius"/>
    </source>
</evidence>
<dbReference type="RefSeq" id="WP_203193644.1">
    <property type="nucleotide sequence ID" value="NZ_CP063362.1"/>
</dbReference>
<keyword evidence="1" id="KW-0812">Transmembrane</keyword>
<dbReference type="PANTHER" id="PTHR30298:SF0">
    <property type="entry name" value="PROTEIN YBFL-RELATED"/>
    <property type="match status" value="1"/>
</dbReference>
<feature type="transmembrane region" description="Helical" evidence="1">
    <location>
        <begin position="33"/>
        <end position="52"/>
    </location>
</feature>
<dbReference type="GO" id="GO:0003677">
    <property type="term" value="F:DNA binding"/>
    <property type="evidence" value="ECO:0007669"/>
    <property type="project" value="InterPro"/>
</dbReference>
<proteinExistence type="predicted"/>
<dbReference type="InterPro" id="IPR051698">
    <property type="entry name" value="Transposase_11-like"/>
</dbReference>
<dbReference type="GO" id="GO:0004803">
    <property type="term" value="F:transposase activity"/>
    <property type="evidence" value="ECO:0007669"/>
    <property type="project" value="InterPro"/>
</dbReference>
<keyword evidence="1" id="KW-0472">Membrane</keyword>
<evidence type="ECO:0000313" key="5">
    <source>
        <dbReference type="EMBL" id="QRG06837.1"/>
    </source>
</evidence>